<dbReference type="CDD" id="cd18126">
    <property type="entry name" value="GAPDH_I_C"/>
    <property type="match status" value="1"/>
</dbReference>
<dbReference type="InterPro" id="IPR006424">
    <property type="entry name" value="Glyceraldehyde-3-P_DH_1"/>
</dbReference>
<protein>
    <recommendedName>
        <fullName evidence="4">Glyceraldehyde-3-phosphate dehydrogenase</fullName>
        <ecNumber evidence="4">1.2.1.-</ecNumber>
    </recommendedName>
</protein>
<dbReference type="PROSITE" id="PS00071">
    <property type="entry name" value="GAPDH"/>
    <property type="match status" value="1"/>
</dbReference>
<dbReference type="InterPro" id="IPR020829">
    <property type="entry name" value="GlycerAld_3-P_DH_cat"/>
</dbReference>
<dbReference type="Gene3D" id="3.30.360.10">
    <property type="entry name" value="Dihydrodipicolinate Reductase, domain 2"/>
    <property type="match status" value="1"/>
</dbReference>
<name>A0ABR7T6J4_HELCL</name>
<dbReference type="CDD" id="cd05214">
    <property type="entry name" value="GAPDH_I_N"/>
    <property type="match status" value="1"/>
</dbReference>
<accession>A0ABR7T6J4</accession>
<dbReference type="InterPro" id="IPR020830">
    <property type="entry name" value="GlycerAld_3-P_DH_AS"/>
</dbReference>
<dbReference type="Proteomes" id="UP000617402">
    <property type="component" value="Unassembled WGS sequence"/>
</dbReference>
<evidence type="ECO:0000256" key="3">
    <source>
        <dbReference type="RuleBase" id="RU000397"/>
    </source>
</evidence>
<evidence type="ECO:0000256" key="4">
    <source>
        <dbReference type="RuleBase" id="RU361160"/>
    </source>
</evidence>
<keyword evidence="7" id="KW-1185">Reference proteome</keyword>
<dbReference type="InterPro" id="IPR036291">
    <property type="entry name" value="NAD(P)-bd_dom_sf"/>
</dbReference>
<dbReference type="SMART" id="SM00846">
    <property type="entry name" value="Gp_dh_N"/>
    <property type="match status" value="1"/>
</dbReference>
<dbReference type="InterPro" id="IPR020831">
    <property type="entry name" value="GlycerAld/Erythrose_P_DH"/>
</dbReference>
<comment type="caution">
    <text evidence="6">The sequence shown here is derived from an EMBL/GenBank/DDBJ whole genome shotgun (WGS) entry which is preliminary data.</text>
</comment>
<dbReference type="SUPFAM" id="SSF55347">
    <property type="entry name" value="Glyceraldehyde-3-phosphate dehydrogenase-like, C-terminal domain"/>
    <property type="match status" value="1"/>
</dbReference>
<organism evidence="6 7">
    <name type="scientific">Heliobacterium chlorum</name>
    <dbReference type="NCBI Taxonomy" id="2698"/>
    <lineage>
        <taxon>Bacteria</taxon>
        <taxon>Bacillati</taxon>
        <taxon>Bacillota</taxon>
        <taxon>Clostridia</taxon>
        <taxon>Eubacteriales</taxon>
        <taxon>Heliobacteriaceae</taxon>
        <taxon>Heliobacterium</taxon>
    </lineage>
</organism>
<dbReference type="Gene3D" id="3.40.50.720">
    <property type="entry name" value="NAD(P)-binding Rossmann-like Domain"/>
    <property type="match status" value="1"/>
</dbReference>
<dbReference type="Pfam" id="PF00044">
    <property type="entry name" value="Gp_dh_N"/>
    <property type="match status" value="1"/>
</dbReference>
<feature type="domain" description="Glyceraldehyde 3-phosphate dehydrogenase NAD(P) binding" evidence="5">
    <location>
        <begin position="3"/>
        <end position="158"/>
    </location>
</feature>
<dbReference type="InterPro" id="IPR020828">
    <property type="entry name" value="GlycerAld_3-P_DH_NAD(P)-bd"/>
</dbReference>
<evidence type="ECO:0000313" key="6">
    <source>
        <dbReference type="EMBL" id="MBC9785707.1"/>
    </source>
</evidence>
<evidence type="ECO:0000259" key="5">
    <source>
        <dbReference type="SMART" id="SM00846"/>
    </source>
</evidence>
<dbReference type="PIRSF" id="PIRSF000149">
    <property type="entry name" value="GAP_DH"/>
    <property type="match status" value="1"/>
</dbReference>
<gene>
    <name evidence="6" type="primary">gap</name>
    <name evidence="6" type="ORF">H1S01_14540</name>
</gene>
<keyword evidence="2 4" id="KW-0560">Oxidoreductase</keyword>
<dbReference type="Pfam" id="PF02800">
    <property type="entry name" value="Gp_dh_C"/>
    <property type="match status" value="1"/>
</dbReference>
<evidence type="ECO:0000313" key="7">
    <source>
        <dbReference type="Proteomes" id="UP000617402"/>
    </source>
</evidence>
<comment type="similarity">
    <text evidence="1 3">Belongs to the glyceraldehyde-3-phosphate dehydrogenase family.</text>
</comment>
<dbReference type="SUPFAM" id="SSF51735">
    <property type="entry name" value="NAD(P)-binding Rossmann-fold domains"/>
    <property type="match status" value="1"/>
</dbReference>
<dbReference type="PANTHER" id="PTHR43148">
    <property type="entry name" value="GLYCERALDEHYDE-3-PHOSPHATE DEHYDROGENASE 2"/>
    <property type="match status" value="1"/>
</dbReference>
<dbReference type="EC" id="1.2.1.-" evidence="4"/>
<reference evidence="6 7" key="1">
    <citation type="submission" date="2020-07" db="EMBL/GenBank/DDBJ databases">
        <title>Draft whole-genome sequence of Heliobacterium chlorum DSM 3682, type strain.</title>
        <authorList>
            <person name="Kyndt J.A."/>
            <person name="Meyer T.E."/>
            <person name="Imhoff J.F."/>
        </authorList>
    </citation>
    <scope>NUCLEOTIDE SEQUENCE [LARGE SCALE GENOMIC DNA]</scope>
    <source>
        <strain evidence="6 7">DSM 3682</strain>
    </source>
</reference>
<sequence>MTTKIAINGFGRIGRNVLRAMLKKNMFHAGSPLEIVAINDLTDPKTLAHLLKYDSIHGELPCEVEVSEKSIYVDGKEIKVCAERDPGQLPWKELGVDIVVESTGRFVSGPDASKHIQAGAKKVIISAPGKDIDATFVMGVNDHTYDPANHHVVSNASCTTNCLAPFAKVLHEKFGIVEGLMTTVHAYTNDQQILDLPHKDLRRARAAAMSIIPTSTGAAKAVALVLPELKGKLNGFAMRVPTPNVSVVDLVVNLAKPATVEEINSALQEAAEGPLKGILAFCKLPLVSNDFKGNPNSSIIDGLSTMTLGDKMVKVVSWYDNEWGYSNRVVDLAAMMAEKGL</sequence>
<proteinExistence type="inferred from homology"/>
<evidence type="ECO:0000256" key="1">
    <source>
        <dbReference type="ARBA" id="ARBA00007406"/>
    </source>
</evidence>
<dbReference type="EMBL" id="JACVHF010000017">
    <property type="protein sequence ID" value="MBC9785707.1"/>
    <property type="molecule type" value="Genomic_DNA"/>
</dbReference>
<dbReference type="PRINTS" id="PR00078">
    <property type="entry name" value="G3PDHDRGNASE"/>
</dbReference>
<evidence type="ECO:0000256" key="2">
    <source>
        <dbReference type="ARBA" id="ARBA00023002"/>
    </source>
</evidence>
<dbReference type="RefSeq" id="WP_188041149.1">
    <property type="nucleotide sequence ID" value="NZ_JACVHF010000017.1"/>
</dbReference>
<dbReference type="NCBIfam" id="TIGR01534">
    <property type="entry name" value="GAPDH-I"/>
    <property type="match status" value="1"/>
</dbReference>